<dbReference type="InterPro" id="IPR006139">
    <property type="entry name" value="D-isomer_2_OHA_DH_cat_dom"/>
</dbReference>
<dbReference type="InterPro" id="IPR050418">
    <property type="entry name" value="D-iso_2-hydroxyacid_DH_PdxB"/>
</dbReference>
<dbReference type="SUPFAM" id="SSF52283">
    <property type="entry name" value="Formate/glycerate dehydrogenase catalytic domain-like"/>
    <property type="match status" value="1"/>
</dbReference>
<dbReference type="EMBL" id="JACHFH010000022">
    <property type="protein sequence ID" value="MBB5336712.1"/>
    <property type="molecule type" value="Genomic_DNA"/>
</dbReference>
<dbReference type="RefSeq" id="WP_183861899.1">
    <property type="nucleotide sequence ID" value="NZ_JACHFH010000022.1"/>
</dbReference>
<name>A0A840URC5_9FIRM</name>
<feature type="domain" description="D-isomer specific 2-hydroxyacid dehydrogenase catalytic" evidence="5">
    <location>
        <begin position="18"/>
        <end position="316"/>
    </location>
</feature>
<dbReference type="InterPro" id="IPR036291">
    <property type="entry name" value="NAD(P)-bd_dom_sf"/>
</dbReference>
<comment type="similarity">
    <text evidence="1 4">Belongs to the D-isomer specific 2-hydroxyacid dehydrogenase family.</text>
</comment>
<organism evidence="7 8">
    <name type="scientific">Pectinatus brassicae</name>
    <dbReference type="NCBI Taxonomy" id="862415"/>
    <lineage>
        <taxon>Bacteria</taxon>
        <taxon>Bacillati</taxon>
        <taxon>Bacillota</taxon>
        <taxon>Negativicutes</taxon>
        <taxon>Selenomonadales</taxon>
        <taxon>Selenomonadaceae</taxon>
        <taxon>Pectinatus</taxon>
    </lineage>
</organism>
<dbReference type="Pfam" id="PF00389">
    <property type="entry name" value="2-Hacid_dh"/>
    <property type="match status" value="1"/>
</dbReference>
<dbReference type="Gene3D" id="3.40.50.720">
    <property type="entry name" value="NAD(P)-binding Rossmann-like Domain"/>
    <property type="match status" value="2"/>
</dbReference>
<keyword evidence="8" id="KW-1185">Reference proteome</keyword>
<accession>A0A840URC5</accession>
<dbReference type="SUPFAM" id="SSF51735">
    <property type="entry name" value="NAD(P)-binding Rossmann-fold domains"/>
    <property type="match status" value="1"/>
</dbReference>
<keyword evidence="3" id="KW-0520">NAD</keyword>
<protein>
    <submittedName>
        <fullName evidence="7">D-3-phosphoglycerate dehydrogenase</fullName>
        <ecNumber evidence="7">1.1.1.95</ecNumber>
    </submittedName>
</protein>
<evidence type="ECO:0000313" key="8">
    <source>
        <dbReference type="Proteomes" id="UP000559117"/>
    </source>
</evidence>
<dbReference type="GO" id="GO:0004617">
    <property type="term" value="F:phosphoglycerate dehydrogenase activity"/>
    <property type="evidence" value="ECO:0007669"/>
    <property type="project" value="UniProtKB-EC"/>
</dbReference>
<proteinExistence type="inferred from homology"/>
<dbReference type="AlphaFoldDB" id="A0A840URC5"/>
<dbReference type="Pfam" id="PF02826">
    <property type="entry name" value="2-Hacid_dh_C"/>
    <property type="match status" value="1"/>
</dbReference>
<dbReference type="InterPro" id="IPR006140">
    <property type="entry name" value="D-isomer_DH_NAD-bd"/>
</dbReference>
<evidence type="ECO:0000256" key="4">
    <source>
        <dbReference type="RuleBase" id="RU003719"/>
    </source>
</evidence>
<sequence length="320" mass="36120">MNILFCDYPSEMQQDFTYEKEYLKKHLPAANIICRPYYNQQQLINDLHNIDVLRTAFIPVNNDVFAASKLKFISVNAAGYDTIDLAAAKKHNVHIMNVPDYCTNEVAEHTMALMLSLARHLKTYDQQISTEHIWQFQTQTDIYRLYGKTMALFGWGKISQAVAKRAAAFGIKTLVVSQHLTEEQAALQHVECANADTALAQADIISNHMQPNIDNHNYFSAQIFNKMNYCPLFLNTGRGSTVDESALISALQSKKIAGAGLDVLASETPDLINNPLTKMNNVIITPHAAFYSQESLQDLSRRSCENIISFFTDEQKNYII</sequence>
<dbReference type="GO" id="GO:0051287">
    <property type="term" value="F:NAD binding"/>
    <property type="evidence" value="ECO:0007669"/>
    <property type="project" value="InterPro"/>
</dbReference>
<evidence type="ECO:0000259" key="6">
    <source>
        <dbReference type="Pfam" id="PF02826"/>
    </source>
</evidence>
<feature type="domain" description="D-isomer specific 2-hydroxyacid dehydrogenase NAD-binding" evidence="6">
    <location>
        <begin position="111"/>
        <end position="289"/>
    </location>
</feature>
<gene>
    <name evidence="7" type="ORF">HNR32_001866</name>
</gene>
<evidence type="ECO:0000313" key="7">
    <source>
        <dbReference type="EMBL" id="MBB5336712.1"/>
    </source>
</evidence>
<evidence type="ECO:0000256" key="2">
    <source>
        <dbReference type="ARBA" id="ARBA00023002"/>
    </source>
</evidence>
<evidence type="ECO:0000256" key="3">
    <source>
        <dbReference type="ARBA" id="ARBA00023027"/>
    </source>
</evidence>
<dbReference type="PANTHER" id="PTHR43761">
    <property type="entry name" value="D-ISOMER SPECIFIC 2-HYDROXYACID DEHYDROGENASE FAMILY PROTEIN (AFU_ORTHOLOGUE AFUA_1G13630)"/>
    <property type="match status" value="1"/>
</dbReference>
<dbReference type="EC" id="1.1.1.95" evidence="7"/>
<evidence type="ECO:0000259" key="5">
    <source>
        <dbReference type="Pfam" id="PF00389"/>
    </source>
</evidence>
<evidence type="ECO:0000256" key="1">
    <source>
        <dbReference type="ARBA" id="ARBA00005854"/>
    </source>
</evidence>
<reference evidence="7 8" key="1">
    <citation type="submission" date="2020-08" db="EMBL/GenBank/DDBJ databases">
        <title>Genomic Encyclopedia of Type Strains, Phase IV (KMG-IV): sequencing the most valuable type-strain genomes for metagenomic binning, comparative biology and taxonomic classification.</title>
        <authorList>
            <person name="Goeker M."/>
        </authorList>
    </citation>
    <scope>NUCLEOTIDE SEQUENCE [LARGE SCALE GENOMIC DNA]</scope>
    <source>
        <strain evidence="7 8">DSM 24661</strain>
    </source>
</reference>
<comment type="caution">
    <text evidence="7">The sequence shown here is derived from an EMBL/GenBank/DDBJ whole genome shotgun (WGS) entry which is preliminary data.</text>
</comment>
<dbReference type="Proteomes" id="UP000559117">
    <property type="component" value="Unassembled WGS sequence"/>
</dbReference>
<dbReference type="PANTHER" id="PTHR43761:SF1">
    <property type="entry name" value="D-ISOMER SPECIFIC 2-HYDROXYACID DEHYDROGENASE CATALYTIC DOMAIN-CONTAINING PROTEIN-RELATED"/>
    <property type="match status" value="1"/>
</dbReference>
<keyword evidence="2 4" id="KW-0560">Oxidoreductase</keyword>